<dbReference type="FunFam" id="2.160.20.10:FF:000008">
    <property type="entry name" value="Pectinesterase"/>
    <property type="match status" value="1"/>
</dbReference>
<evidence type="ECO:0000256" key="1">
    <source>
        <dbReference type="ARBA" id="ARBA00004191"/>
    </source>
</evidence>
<dbReference type="EC" id="3.1.1.11" evidence="4 12"/>
<gene>
    <name evidence="14" type="ORF">ACH5RR_038054</name>
</gene>
<dbReference type="AlphaFoldDB" id="A0ABD2YCP9"/>
<name>A0ABD2YCP9_9GENT</name>
<dbReference type="Gene3D" id="2.160.20.10">
    <property type="entry name" value="Single-stranded right-handed beta-helix, Pectin lyase-like"/>
    <property type="match status" value="1"/>
</dbReference>
<dbReference type="SUPFAM" id="SSF51126">
    <property type="entry name" value="Pectin lyase-like"/>
    <property type="match status" value="1"/>
</dbReference>
<dbReference type="InterPro" id="IPR011050">
    <property type="entry name" value="Pectin_lyase_fold/virulence"/>
</dbReference>
<dbReference type="GO" id="GO:0042545">
    <property type="term" value="P:cell wall modification"/>
    <property type="evidence" value="ECO:0007669"/>
    <property type="project" value="UniProtKB-UniRule"/>
</dbReference>
<evidence type="ECO:0000256" key="10">
    <source>
        <dbReference type="ARBA" id="ARBA00047928"/>
    </source>
</evidence>
<keyword evidence="15" id="KW-1185">Reference proteome</keyword>
<dbReference type="Proteomes" id="UP001630127">
    <property type="component" value="Unassembled WGS sequence"/>
</dbReference>
<organism evidence="14 15">
    <name type="scientific">Cinchona calisaya</name>
    <dbReference type="NCBI Taxonomy" id="153742"/>
    <lineage>
        <taxon>Eukaryota</taxon>
        <taxon>Viridiplantae</taxon>
        <taxon>Streptophyta</taxon>
        <taxon>Embryophyta</taxon>
        <taxon>Tracheophyta</taxon>
        <taxon>Spermatophyta</taxon>
        <taxon>Magnoliopsida</taxon>
        <taxon>eudicotyledons</taxon>
        <taxon>Gunneridae</taxon>
        <taxon>Pentapetalae</taxon>
        <taxon>asterids</taxon>
        <taxon>lamiids</taxon>
        <taxon>Gentianales</taxon>
        <taxon>Rubiaceae</taxon>
        <taxon>Cinchonoideae</taxon>
        <taxon>Cinchoneae</taxon>
        <taxon>Cinchona</taxon>
    </lineage>
</organism>
<comment type="catalytic activity">
    <reaction evidence="10 12">
        <text>[(1-&gt;4)-alpha-D-galacturonosyl methyl ester](n) + n H2O = [(1-&gt;4)-alpha-D-galacturonosyl](n) + n methanol + n H(+)</text>
        <dbReference type="Rhea" id="RHEA:22380"/>
        <dbReference type="Rhea" id="RHEA-COMP:14570"/>
        <dbReference type="Rhea" id="RHEA-COMP:14573"/>
        <dbReference type="ChEBI" id="CHEBI:15377"/>
        <dbReference type="ChEBI" id="CHEBI:15378"/>
        <dbReference type="ChEBI" id="CHEBI:17790"/>
        <dbReference type="ChEBI" id="CHEBI:140522"/>
        <dbReference type="ChEBI" id="CHEBI:140523"/>
        <dbReference type="EC" id="3.1.1.11"/>
    </reaction>
</comment>
<dbReference type="PANTHER" id="PTHR31321">
    <property type="entry name" value="ACYL-COA THIOESTER HYDROLASE YBHC-RELATED"/>
    <property type="match status" value="1"/>
</dbReference>
<dbReference type="PANTHER" id="PTHR31321:SF31">
    <property type="entry name" value="PECTINESTERASE QRT1"/>
    <property type="match status" value="1"/>
</dbReference>
<evidence type="ECO:0000256" key="4">
    <source>
        <dbReference type="ARBA" id="ARBA00013229"/>
    </source>
</evidence>
<feature type="active site" evidence="11">
    <location>
        <position position="241"/>
    </location>
</feature>
<keyword evidence="7" id="KW-0732">Signal</keyword>
<comment type="similarity">
    <text evidence="3">Belongs to the pectinesterase family.</text>
</comment>
<reference evidence="14 15" key="1">
    <citation type="submission" date="2024-11" db="EMBL/GenBank/DDBJ databases">
        <title>A near-complete genome assembly of Cinchona calisaya.</title>
        <authorList>
            <person name="Lian D.C."/>
            <person name="Zhao X.W."/>
            <person name="Wei L."/>
        </authorList>
    </citation>
    <scope>NUCLEOTIDE SEQUENCE [LARGE SCALE GENOMIC DNA]</scope>
    <source>
        <tissue evidence="14">Nenye</tissue>
    </source>
</reference>
<keyword evidence="8 12" id="KW-0378">Hydrolase</keyword>
<dbReference type="EMBL" id="JBJUIK010000015">
    <property type="protein sequence ID" value="KAL3503605.1"/>
    <property type="molecule type" value="Genomic_DNA"/>
</dbReference>
<dbReference type="InterPro" id="IPR000070">
    <property type="entry name" value="Pectinesterase_cat"/>
</dbReference>
<dbReference type="GO" id="GO:0030599">
    <property type="term" value="F:pectinesterase activity"/>
    <property type="evidence" value="ECO:0007669"/>
    <property type="project" value="UniProtKB-UniRule"/>
</dbReference>
<dbReference type="Pfam" id="PF01095">
    <property type="entry name" value="Pectinesterase"/>
    <property type="match status" value="1"/>
</dbReference>
<comment type="subcellular location">
    <subcellularLocation>
        <location evidence="1">Secreted</location>
        <location evidence="1">Cell wall</location>
    </subcellularLocation>
</comment>
<evidence type="ECO:0000256" key="6">
    <source>
        <dbReference type="ARBA" id="ARBA00022525"/>
    </source>
</evidence>
<protein>
    <recommendedName>
        <fullName evidence="4 12">Pectinesterase</fullName>
        <ecNumber evidence="4 12">3.1.1.11</ecNumber>
    </recommendedName>
</protein>
<evidence type="ECO:0000256" key="3">
    <source>
        <dbReference type="ARBA" id="ARBA00008891"/>
    </source>
</evidence>
<evidence type="ECO:0000256" key="8">
    <source>
        <dbReference type="ARBA" id="ARBA00022801"/>
    </source>
</evidence>
<dbReference type="InterPro" id="IPR033131">
    <property type="entry name" value="Pectinesterase_Asp_AS"/>
</dbReference>
<evidence type="ECO:0000256" key="12">
    <source>
        <dbReference type="RuleBase" id="RU000589"/>
    </source>
</evidence>
<evidence type="ECO:0000256" key="11">
    <source>
        <dbReference type="PROSITE-ProRule" id="PRU10040"/>
    </source>
</evidence>
<sequence length="382" mass="42892">MKMKNLNNFGAWVVMILLVFFFRGDFRLKGGNSSKVYAVEEEFENKNFIEWDDLSVDDDDQNNNTNKGLDLNQRNPSSRVIVVDQNGGGDSLTVQGAVDLVPQQNHLRHKIYILPGIYREKVHVPKSKPYISFIGVENRASETVITWHDKASDKDANGNVLGTFETASVTVESNYFAAREVTFENSVIAIPGTNNMQAVALRLKGDKAWLYRARILGTQDTLLDESGYHYYEECFIQGSVDFIFGNAKSFYQGCILHSVAEGSGAIAANHRDSPDEDSGFSFVHCQISGTGRVLLGRAWGNYSKVAYSFCDLDSIIAPEGWSDWNNTAKERTVDFGEFHCRGKGADRNNRVPWSKSLSSFEALPLLTTQFIDGHQWLLLQRR</sequence>
<dbReference type="GO" id="GO:0045490">
    <property type="term" value="P:pectin catabolic process"/>
    <property type="evidence" value="ECO:0007669"/>
    <property type="project" value="UniProtKB-UniRule"/>
</dbReference>
<keyword evidence="5" id="KW-0134">Cell wall</keyword>
<evidence type="ECO:0000259" key="13">
    <source>
        <dbReference type="Pfam" id="PF01095"/>
    </source>
</evidence>
<evidence type="ECO:0000256" key="2">
    <source>
        <dbReference type="ARBA" id="ARBA00005184"/>
    </source>
</evidence>
<proteinExistence type="inferred from homology"/>
<evidence type="ECO:0000256" key="5">
    <source>
        <dbReference type="ARBA" id="ARBA00022512"/>
    </source>
</evidence>
<dbReference type="InterPro" id="IPR012334">
    <property type="entry name" value="Pectin_lyas_fold"/>
</dbReference>
<comment type="caution">
    <text evidence="14">The sequence shown here is derived from an EMBL/GenBank/DDBJ whole genome shotgun (WGS) entry which is preliminary data.</text>
</comment>
<keyword evidence="9 12" id="KW-0063">Aspartyl esterase</keyword>
<comment type="pathway">
    <text evidence="2 12">Glycan metabolism; pectin degradation; 2-dehydro-3-deoxy-D-gluconate from pectin: step 1/5.</text>
</comment>
<evidence type="ECO:0000313" key="15">
    <source>
        <dbReference type="Proteomes" id="UP001630127"/>
    </source>
</evidence>
<accession>A0ABD2YCP9</accession>
<keyword evidence="6" id="KW-0964">Secreted</keyword>
<evidence type="ECO:0000256" key="9">
    <source>
        <dbReference type="ARBA" id="ARBA00023085"/>
    </source>
</evidence>
<feature type="domain" description="Pectinesterase catalytic" evidence="13">
    <location>
        <begin position="81"/>
        <end position="373"/>
    </location>
</feature>
<evidence type="ECO:0000256" key="7">
    <source>
        <dbReference type="ARBA" id="ARBA00022729"/>
    </source>
</evidence>
<dbReference type="PROSITE" id="PS00503">
    <property type="entry name" value="PECTINESTERASE_2"/>
    <property type="match status" value="1"/>
</dbReference>
<evidence type="ECO:0000313" key="14">
    <source>
        <dbReference type="EMBL" id="KAL3503605.1"/>
    </source>
</evidence>